<dbReference type="Proteomes" id="UP000515369">
    <property type="component" value="Chromosome"/>
</dbReference>
<protein>
    <recommendedName>
        <fullName evidence="3">Lipocalin-like domain-containing protein</fullName>
    </recommendedName>
</protein>
<proteinExistence type="predicted"/>
<gene>
    <name evidence="1" type="ORF">H3H32_35205</name>
</gene>
<organism evidence="1 2">
    <name type="scientific">Spirosoma foliorum</name>
    <dbReference type="NCBI Taxonomy" id="2710596"/>
    <lineage>
        <taxon>Bacteria</taxon>
        <taxon>Pseudomonadati</taxon>
        <taxon>Bacteroidota</taxon>
        <taxon>Cytophagia</taxon>
        <taxon>Cytophagales</taxon>
        <taxon>Cytophagaceae</taxon>
        <taxon>Spirosoma</taxon>
    </lineage>
</organism>
<evidence type="ECO:0008006" key="3">
    <source>
        <dbReference type="Google" id="ProtNLM"/>
    </source>
</evidence>
<reference evidence="1 2" key="1">
    <citation type="submission" date="2020-07" db="EMBL/GenBank/DDBJ databases">
        <title>Spirosoma foliorum sp. nov., isolated from the leaves on the Nejang mountain Korea, Republic of.</title>
        <authorList>
            <person name="Ho H."/>
            <person name="Lee Y.-J."/>
            <person name="Nurcahyanto D.-A."/>
            <person name="Kim S.-G."/>
        </authorList>
    </citation>
    <scope>NUCLEOTIDE SEQUENCE [LARGE SCALE GENOMIC DNA]</scope>
    <source>
        <strain evidence="1 2">PL0136</strain>
    </source>
</reference>
<accession>A0A7G5GW28</accession>
<sequence>MNRWPLILSLLVILSNCHSNNSITPVYGQGLSGKWLLVEQGYSPGAGYIIDKIPAASQQILVFTDDGRVQAQGDKLKSYQSYTQFRLDTTNQVVLIHFSPSTTGYSEQVSLNSGTLKLYQPCVEGCHLGFVRIK</sequence>
<dbReference type="EMBL" id="CP059732">
    <property type="protein sequence ID" value="QMW03070.1"/>
    <property type="molecule type" value="Genomic_DNA"/>
</dbReference>
<dbReference type="KEGG" id="sfol:H3H32_35205"/>
<dbReference type="RefSeq" id="WP_182460358.1">
    <property type="nucleotide sequence ID" value="NZ_CP059732.1"/>
</dbReference>
<keyword evidence="2" id="KW-1185">Reference proteome</keyword>
<evidence type="ECO:0000313" key="1">
    <source>
        <dbReference type="EMBL" id="QMW03070.1"/>
    </source>
</evidence>
<name>A0A7G5GW28_9BACT</name>
<dbReference type="AlphaFoldDB" id="A0A7G5GW28"/>
<evidence type="ECO:0000313" key="2">
    <source>
        <dbReference type="Proteomes" id="UP000515369"/>
    </source>
</evidence>